<proteinExistence type="predicted"/>
<reference evidence="1" key="1">
    <citation type="submission" date="2020-03" db="EMBL/GenBank/DDBJ databases">
        <title>The deep terrestrial virosphere.</title>
        <authorList>
            <person name="Holmfeldt K."/>
            <person name="Nilsson E."/>
            <person name="Simone D."/>
            <person name="Lopez-Fernandez M."/>
            <person name="Wu X."/>
            <person name="de Brujin I."/>
            <person name="Lundin D."/>
            <person name="Andersson A."/>
            <person name="Bertilsson S."/>
            <person name="Dopson M."/>
        </authorList>
    </citation>
    <scope>NUCLEOTIDE SEQUENCE</scope>
    <source>
        <strain evidence="1">TM448A03250</strain>
    </source>
</reference>
<organism evidence="1">
    <name type="scientific">viral metagenome</name>
    <dbReference type="NCBI Taxonomy" id="1070528"/>
    <lineage>
        <taxon>unclassified sequences</taxon>
        <taxon>metagenomes</taxon>
        <taxon>organismal metagenomes</taxon>
    </lineage>
</organism>
<protein>
    <submittedName>
        <fullName evidence="1">Uncharacterized protein</fullName>
    </submittedName>
</protein>
<accession>A0A6H2A109</accession>
<evidence type="ECO:0000313" key="1">
    <source>
        <dbReference type="EMBL" id="QJA53140.1"/>
    </source>
</evidence>
<gene>
    <name evidence="1" type="ORF">TM448A03250_0002</name>
</gene>
<name>A0A6H2A109_9ZZZZ</name>
<sequence>MTNVTEFKTDISKGKIGEVIFKEDFLDFLNIKYQDVTGCQQFQVIDSDYLSKVGLFEIKNNYKDDKQIIIEEYTNFNEKYGKIKYGWWYKTKADLVIFVSQKTRTMIFMPINEKIKEHYESIKDKHKLILNKPSKNNNNMWQSAFRKIFLDEFKGYFSYYKKII</sequence>
<dbReference type="AlphaFoldDB" id="A0A6H2A109"/>
<dbReference type="EMBL" id="MT144397">
    <property type="protein sequence ID" value="QJA53140.1"/>
    <property type="molecule type" value="Genomic_DNA"/>
</dbReference>